<dbReference type="NCBIfam" id="TIGR03514">
    <property type="entry name" value="GldB_lipo"/>
    <property type="match status" value="1"/>
</dbReference>
<evidence type="ECO:0000313" key="1">
    <source>
        <dbReference type="EMBL" id="GLB51148.1"/>
    </source>
</evidence>
<dbReference type="AlphaFoldDB" id="A0A9W6B5L2"/>
<gene>
    <name evidence="1" type="primary">gldB</name>
    <name evidence="1" type="ORF">NBRC110019_01870</name>
</gene>
<organism evidence="1 2">
    <name type="scientific">Neptunitalea chrysea</name>
    <dbReference type="NCBI Taxonomy" id="1647581"/>
    <lineage>
        <taxon>Bacteria</taxon>
        <taxon>Pseudomonadati</taxon>
        <taxon>Bacteroidota</taxon>
        <taxon>Flavobacteriia</taxon>
        <taxon>Flavobacteriales</taxon>
        <taxon>Flavobacteriaceae</taxon>
        <taxon>Neptunitalea</taxon>
    </lineage>
</organism>
<dbReference type="EMBL" id="BRVP01000001">
    <property type="protein sequence ID" value="GLB51148.1"/>
    <property type="molecule type" value="Genomic_DNA"/>
</dbReference>
<evidence type="ECO:0000313" key="2">
    <source>
        <dbReference type="Proteomes" id="UP001143545"/>
    </source>
</evidence>
<protein>
    <submittedName>
        <fullName evidence="1">Gliding motility lipoprotein GldB</fullName>
    </submittedName>
</protein>
<dbReference type="PROSITE" id="PS51257">
    <property type="entry name" value="PROKAR_LIPOPROTEIN"/>
    <property type="match status" value="1"/>
</dbReference>
<keyword evidence="2" id="KW-1185">Reference proteome</keyword>
<dbReference type="InterPro" id="IPR019853">
    <property type="entry name" value="GldB-like"/>
</dbReference>
<comment type="caution">
    <text evidence="1">The sequence shown here is derived from an EMBL/GenBank/DDBJ whole genome shotgun (WGS) entry which is preliminary data.</text>
</comment>
<dbReference type="RefSeq" id="WP_281751395.1">
    <property type="nucleotide sequence ID" value="NZ_BRVP01000001.1"/>
</dbReference>
<dbReference type="Proteomes" id="UP001143545">
    <property type="component" value="Unassembled WGS sequence"/>
</dbReference>
<sequence>MKKIAFLLAIVITLLSCDKSSKIEREIGEIPVEVSVKRFDLAYKNTTPFELQDLKKEYPYMFHEAYADSVWVGKMLDTLERELFNEVYKAYPDFKEEKEELKKFFQHVKYYYPDTSIPEVVTVTSDVDYENQVIYSDKYLFICLDTYLGANHKFYSGIQQYLSQSFTKDYIIVDVASSFAISKVPAPQNRAFLSYIIYYGKKLYLESLLIPEKTDAQRLKYTTDEYAWAEANEDMIWKYFMEEEVLFSTKSKLLERFVFPAPFSKFYRPIDNESPGRLGVYIGSKIVASYMKNNDVSLQQMLTTSAQEIFNNAHYKPRK</sequence>
<dbReference type="Pfam" id="PF25594">
    <property type="entry name" value="GldB_lipo"/>
    <property type="match status" value="1"/>
</dbReference>
<name>A0A9W6B5L2_9FLAO</name>
<proteinExistence type="predicted"/>
<reference evidence="1" key="1">
    <citation type="submission" date="2022-07" db="EMBL/GenBank/DDBJ databases">
        <title>Taxonomy of Novel Oxalotrophic and Methylotrophic Bacteria.</title>
        <authorList>
            <person name="Sahin N."/>
            <person name="Tani A."/>
        </authorList>
    </citation>
    <scope>NUCLEOTIDE SEQUENCE</scope>
    <source>
        <strain evidence="1">AM327</strain>
    </source>
</reference>
<keyword evidence="1" id="KW-0449">Lipoprotein</keyword>
<accession>A0A9W6B5L2</accession>